<proteinExistence type="predicted"/>
<dbReference type="Proteomes" id="UP000315017">
    <property type="component" value="Chromosome"/>
</dbReference>
<dbReference type="KEGG" id="aagg:ETAA8_28090"/>
<dbReference type="RefSeq" id="WP_145088820.1">
    <property type="nucleotide sequence ID" value="NZ_CP036274.1"/>
</dbReference>
<sequence length="146" mass="16248">MNEITFPQFAVLAPDNWFDVTAEMDEEDSPSTLAPEEGLGVLQISLADFPAQGEPPAIIEVLRTMLKEFAKAHELGSPNNLLREESPRPLLAGNFIWGDDFLRVWYLTDSGKLAFVTYTCERGAAFASELSEVEQIVRSLKFLPTV</sequence>
<name>A0A517YC16_9BACT</name>
<organism evidence="1 2">
    <name type="scientific">Anatilimnocola aggregata</name>
    <dbReference type="NCBI Taxonomy" id="2528021"/>
    <lineage>
        <taxon>Bacteria</taxon>
        <taxon>Pseudomonadati</taxon>
        <taxon>Planctomycetota</taxon>
        <taxon>Planctomycetia</taxon>
        <taxon>Pirellulales</taxon>
        <taxon>Pirellulaceae</taxon>
        <taxon>Anatilimnocola</taxon>
    </lineage>
</organism>
<dbReference type="OrthoDB" id="284147at2"/>
<keyword evidence="2" id="KW-1185">Reference proteome</keyword>
<protein>
    <submittedName>
        <fullName evidence="1">Uncharacterized protein</fullName>
    </submittedName>
</protein>
<accession>A0A517YC16</accession>
<reference evidence="1 2" key="1">
    <citation type="submission" date="2019-02" db="EMBL/GenBank/DDBJ databases">
        <title>Deep-cultivation of Planctomycetes and their phenomic and genomic characterization uncovers novel biology.</title>
        <authorList>
            <person name="Wiegand S."/>
            <person name="Jogler M."/>
            <person name="Boedeker C."/>
            <person name="Pinto D."/>
            <person name="Vollmers J."/>
            <person name="Rivas-Marin E."/>
            <person name="Kohn T."/>
            <person name="Peeters S.H."/>
            <person name="Heuer A."/>
            <person name="Rast P."/>
            <person name="Oberbeckmann S."/>
            <person name="Bunk B."/>
            <person name="Jeske O."/>
            <person name="Meyerdierks A."/>
            <person name="Storesund J.E."/>
            <person name="Kallscheuer N."/>
            <person name="Luecker S."/>
            <person name="Lage O.M."/>
            <person name="Pohl T."/>
            <person name="Merkel B.J."/>
            <person name="Hornburger P."/>
            <person name="Mueller R.-W."/>
            <person name="Bruemmer F."/>
            <person name="Labrenz M."/>
            <person name="Spormann A.M."/>
            <person name="Op den Camp H."/>
            <person name="Overmann J."/>
            <person name="Amann R."/>
            <person name="Jetten M.S.M."/>
            <person name="Mascher T."/>
            <person name="Medema M.H."/>
            <person name="Devos D.P."/>
            <person name="Kaster A.-K."/>
            <person name="Ovreas L."/>
            <person name="Rohde M."/>
            <person name="Galperin M.Y."/>
            <person name="Jogler C."/>
        </authorList>
    </citation>
    <scope>NUCLEOTIDE SEQUENCE [LARGE SCALE GENOMIC DNA]</scope>
    <source>
        <strain evidence="1 2">ETA_A8</strain>
    </source>
</reference>
<gene>
    <name evidence="1" type="ORF">ETAA8_28090</name>
</gene>
<dbReference type="AlphaFoldDB" id="A0A517YC16"/>
<evidence type="ECO:0000313" key="1">
    <source>
        <dbReference type="EMBL" id="QDU27719.1"/>
    </source>
</evidence>
<evidence type="ECO:0000313" key="2">
    <source>
        <dbReference type="Proteomes" id="UP000315017"/>
    </source>
</evidence>
<dbReference type="EMBL" id="CP036274">
    <property type="protein sequence ID" value="QDU27719.1"/>
    <property type="molecule type" value="Genomic_DNA"/>
</dbReference>